<keyword evidence="9" id="KW-0804">Transcription</keyword>
<dbReference type="GO" id="GO:0006269">
    <property type="term" value="P:DNA replication, synthesis of primer"/>
    <property type="evidence" value="ECO:0007669"/>
    <property type="project" value="UniProtKB-KW"/>
</dbReference>
<dbReference type="GO" id="GO:0000428">
    <property type="term" value="C:DNA-directed RNA polymerase complex"/>
    <property type="evidence" value="ECO:0007669"/>
    <property type="project" value="UniProtKB-KW"/>
</dbReference>
<dbReference type="GO" id="GO:0003899">
    <property type="term" value="F:DNA-directed RNA polymerase activity"/>
    <property type="evidence" value="ECO:0007669"/>
    <property type="project" value="InterPro"/>
</dbReference>
<gene>
    <name evidence="11" type="ORF">A2024_09140</name>
</gene>
<dbReference type="GO" id="GO:0005737">
    <property type="term" value="C:cytoplasm"/>
    <property type="evidence" value="ECO:0007669"/>
    <property type="project" value="TreeGrafter"/>
</dbReference>
<keyword evidence="6" id="KW-0479">Metal-binding</keyword>
<dbReference type="Pfam" id="PF08275">
    <property type="entry name" value="DNAG_N"/>
    <property type="match status" value="1"/>
</dbReference>
<evidence type="ECO:0000256" key="7">
    <source>
        <dbReference type="ARBA" id="ARBA00022771"/>
    </source>
</evidence>
<evidence type="ECO:0000256" key="3">
    <source>
        <dbReference type="ARBA" id="ARBA00022679"/>
    </source>
</evidence>
<dbReference type="InterPro" id="IPR002694">
    <property type="entry name" value="Znf_CHC2"/>
</dbReference>
<dbReference type="Proteomes" id="UP000177230">
    <property type="component" value="Unassembled WGS sequence"/>
</dbReference>
<reference evidence="11 12" key="1">
    <citation type="journal article" date="2016" name="Nat. Commun.">
        <title>Thousands of microbial genomes shed light on interconnected biogeochemical processes in an aquifer system.</title>
        <authorList>
            <person name="Anantharaman K."/>
            <person name="Brown C.T."/>
            <person name="Hug L.A."/>
            <person name="Sharon I."/>
            <person name="Castelle C.J."/>
            <person name="Probst A.J."/>
            <person name="Thomas B.C."/>
            <person name="Singh A."/>
            <person name="Wilkins M.J."/>
            <person name="Karaoz U."/>
            <person name="Brodie E.L."/>
            <person name="Williams K.H."/>
            <person name="Hubbard S.S."/>
            <person name="Banfield J.F."/>
        </authorList>
    </citation>
    <scope>NUCLEOTIDE SEQUENCE [LARGE SCALE GENOMIC DNA]</scope>
</reference>
<dbReference type="SUPFAM" id="SSF57783">
    <property type="entry name" value="Zinc beta-ribbon"/>
    <property type="match status" value="1"/>
</dbReference>
<evidence type="ECO:0000256" key="6">
    <source>
        <dbReference type="ARBA" id="ARBA00022723"/>
    </source>
</evidence>
<dbReference type="InterPro" id="IPR034154">
    <property type="entry name" value="TOPRIM_DnaG/twinkle"/>
</dbReference>
<dbReference type="InterPro" id="IPR006171">
    <property type="entry name" value="TOPRIM_dom"/>
</dbReference>
<proteinExistence type="predicted"/>
<dbReference type="InterPro" id="IPR036977">
    <property type="entry name" value="DNA_primase_Znf_CHC2"/>
</dbReference>
<dbReference type="Pfam" id="PF13155">
    <property type="entry name" value="Toprim_2"/>
    <property type="match status" value="1"/>
</dbReference>
<dbReference type="GO" id="GO:1990077">
    <property type="term" value="C:primosome complex"/>
    <property type="evidence" value="ECO:0007669"/>
    <property type="project" value="UniProtKB-KW"/>
</dbReference>
<dbReference type="SUPFAM" id="SSF56731">
    <property type="entry name" value="DNA primase core"/>
    <property type="match status" value="1"/>
</dbReference>
<dbReference type="Pfam" id="PF01807">
    <property type="entry name" value="Zn_ribbon_DnaG"/>
    <property type="match status" value="1"/>
</dbReference>
<protein>
    <recommendedName>
        <fullName evidence="10">Toprim domain-containing protein</fullName>
    </recommendedName>
</protein>
<dbReference type="GO" id="GO:0008270">
    <property type="term" value="F:zinc ion binding"/>
    <property type="evidence" value="ECO:0007669"/>
    <property type="project" value="UniProtKB-KW"/>
</dbReference>
<keyword evidence="4" id="KW-0548">Nucleotidyltransferase</keyword>
<sequence>MNDIRNFVDTVKERIDISEVIGRYVKLDGHNKGLCPFHTDTNPSLSVNTKGQYFKCFGCGRGGDVFRFLELQDGMSFMEALRMTAGEIGMDLPSFTDEERLAIAKQKEIDSILNHAAWYHHQQLSSDAKEYLINIRGFNEDTIKRHQVGYGDGTLGEYLIDGCNKLPGLCVEAGVLVKVRADYKDHFAGRIVFPNVKRGQVVHMSGRALGNIEPRHLHLKGEIRYLYNEDDLRHEIVVLTEGIPDCLSAIQAGFPSVAVLGTSSFKPEYIDRFSRCKTVYVAMDADNPGQQAALKIGSMLGSKARILTLPEGNDLNEYFQGHSPEEFKTLMAEAKDIIRHRVFQIPQDTDKIELPTVLEPVLRDLALLDKLQAETYLSRDIKQRFGLSTAEVTAYRKKVKEFQKNLDDGKAVDADDGKKLQMCAKFEGLVDLADDNGEVVFLIKQDGELKIQRLVEQDEKALIPPRKDCIRWMLPRAEEVLRHYNSPEMTSGEFGHQLYTELAEYHRSISELPSDDYYGVLACWDMLTYFQEHCEYFPILCFSALPARGKTRTGAGITFVSYRGIQEQSLREANVMRFATYLGATLFFDVRDLWKRLLATQSDDLLLSRFEKKNQITRVLYPDRGPFEDMTSFSTFGPTIVSSNEAIDDILESRCITLSLREARRTFNNDVLEKDALPLREKLVAFRAKHLDTGLPDMDKIPGLSRLGDILKPLHQILMLVHPEGSDHFVQFARQLDAERKMSQRNSSEAQLFNILILLEQRVDHGMLAVKDITDGYNVDRQERYHFTPHKISRMLRSMGFSSCTMPNGNSGIVWEQQIIEDIRQRFAA</sequence>
<dbReference type="SMART" id="SM00400">
    <property type="entry name" value="ZnF_CHCC"/>
    <property type="match status" value="1"/>
</dbReference>
<dbReference type="PANTHER" id="PTHR30313:SF2">
    <property type="entry name" value="DNA PRIMASE"/>
    <property type="match status" value="1"/>
</dbReference>
<name>A0A1F5R8Y4_9BACT</name>
<evidence type="ECO:0000313" key="12">
    <source>
        <dbReference type="Proteomes" id="UP000177230"/>
    </source>
</evidence>
<dbReference type="AlphaFoldDB" id="A0A1F5R8Y4"/>
<dbReference type="Gene3D" id="3.40.1360.10">
    <property type="match status" value="1"/>
</dbReference>
<dbReference type="GO" id="GO:0003677">
    <property type="term" value="F:DNA binding"/>
    <property type="evidence" value="ECO:0007669"/>
    <property type="project" value="InterPro"/>
</dbReference>
<evidence type="ECO:0000256" key="2">
    <source>
        <dbReference type="ARBA" id="ARBA00022515"/>
    </source>
</evidence>
<dbReference type="Gene3D" id="3.90.580.10">
    <property type="entry name" value="Zinc finger, CHC2-type domain"/>
    <property type="match status" value="1"/>
</dbReference>
<evidence type="ECO:0000313" key="11">
    <source>
        <dbReference type="EMBL" id="OGF10503.1"/>
    </source>
</evidence>
<evidence type="ECO:0000256" key="9">
    <source>
        <dbReference type="ARBA" id="ARBA00023163"/>
    </source>
</evidence>
<feature type="domain" description="Toprim" evidence="10">
    <location>
        <begin position="235"/>
        <end position="312"/>
    </location>
</feature>
<dbReference type="InterPro" id="IPR037068">
    <property type="entry name" value="DNA_primase_core_N_sf"/>
</dbReference>
<keyword evidence="2" id="KW-0639">Primosome</keyword>
<evidence type="ECO:0000259" key="10">
    <source>
        <dbReference type="PROSITE" id="PS50880"/>
    </source>
</evidence>
<dbReference type="PROSITE" id="PS50880">
    <property type="entry name" value="TOPRIM"/>
    <property type="match status" value="1"/>
</dbReference>
<organism evidence="11 12">
    <name type="scientific">Candidatus Edwardsbacteria bacterium GWF2_54_11</name>
    <dbReference type="NCBI Taxonomy" id="1817851"/>
    <lineage>
        <taxon>Bacteria</taxon>
        <taxon>Candidatus Edwardsiibacteriota</taxon>
    </lineage>
</organism>
<keyword evidence="8" id="KW-0862">Zinc</keyword>
<keyword evidence="3" id="KW-0808">Transferase</keyword>
<dbReference type="InterPro" id="IPR013264">
    <property type="entry name" value="DNAG_N"/>
</dbReference>
<dbReference type="EMBL" id="MFFM01000038">
    <property type="protein sequence ID" value="OGF10503.1"/>
    <property type="molecule type" value="Genomic_DNA"/>
</dbReference>
<keyword evidence="1" id="KW-0240">DNA-directed RNA polymerase</keyword>
<comment type="caution">
    <text evidence="11">The sequence shown here is derived from an EMBL/GenBank/DDBJ whole genome shotgun (WGS) entry which is preliminary data.</text>
</comment>
<dbReference type="Gene3D" id="3.90.980.10">
    <property type="entry name" value="DNA primase, catalytic core, N-terminal domain"/>
    <property type="match status" value="1"/>
</dbReference>
<evidence type="ECO:0000256" key="1">
    <source>
        <dbReference type="ARBA" id="ARBA00022478"/>
    </source>
</evidence>
<dbReference type="PANTHER" id="PTHR30313">
    <property type="entry name" value="DNA PRIMASE"/>
    <property type="match status" value="1"/>
</dbReference>
<dbReference type="SMART" id="SM00493">
    <property type="entry name" value="TOPRIM"/>
    <property type="match status" value="1"/>
</dbReference>
<keyword evidence="5" id="KW-0235">DNA replication</keyword>
<evidence type="ECO:0000256" key="5">
    <source>
        <dbReference type="ARBA" id="ARBA00022705"/>
    </source>
</evidence>
<dbReference type="CDD" id="cd01029">
    <property type="entry name" value="TOPRIM_primases"/>
    <property type="match status" value="1"/>
</dbReference>
<dbReference type="InterPro" id="IPR050219">
    <property type="entry name" value="DnaG_primase"/>
</dbReference>
<evidence type="ECO:0000256" key="8">
    <source>
        <dbReference type="ARBA" id="ARBA00022833"/>
    </source>
</evidence>
<keyword evidence="7" id="KW-0863">Zinc-finger</keyword>
<evidence type="ECO:0000256" key="4">
    <source>
        <dbReference type="ARBA" id="ARBA00022695"/>
    </source>
</evidence>
<accession>A0A1F5R8Y4</accession>